<evidence type="ECO:0000313" key="4">
    <source>
        <dbReference type="EMBL" id="KAG8096483.1"/>
    </source>
</evidence>
<dbReference type="GO" id="GO:0008270">
    <property type="term" value="F:zinc ion binding"/>
    <property type="evidence" value="ECO:0007669"/>
    <property type="project" value="UniProtKB-KW"/>
</dbReference>
<protein>
    <submittedName>
        <fullName evidence="4">Uncharacterized protein</fullName>
    </submittedName>
</protein>
<name>A0A8J5WZK3_ZIZPA</name>
<evidence type="ECO:0000256" key="2">
    <source>
        <dbReference type="ARBA" id="ARBA00022771"/>
    </source>
</evidence>
<dbReference type="PANTHER" id="PTHR42647">
    <property type="entry name" value="SBP (S-RIBONUCLEASE BINDING PROTEIN) FAMILY PROTEIN"/>
    <property type="match status" value="1"/>
</dbReference>
<dbReference type="Proteomes" id="UP000729402">
    <property type="component" value="Unassembled WGS sequence"/>
</dbReference>
<keyword evidence="5" id="KW-1185">Reference proteome</keyword>
<keyword evidence="3" id="KW-0862">Zinc</keyword>
<organism evidence="4 5">
    <name type="scientific">Zizania palustris</name>
    <name type="common">Northern wild rice</name>
    <dbReference type="NCBI Taxonomy" id="103762"/>
    <lineage>
        <taxon>Eukaryota</taxon>
        <taxon>Viridiplantae</taxon>
        <taxon>Streptophyta</taxon>
        <taxon>Embryophyta</taxon>
        <taxon>Tracheophyta</taxon>
        <taxon>Spermatophyta</taxon>
        <taxon>Magnoliopsida</taxon>
        <taxon>Liliopsida</taxon>
        <taxon>Poales</taxon>
        <taxon>Poaceae</taxon>
        <taxon>BOP clade</taxon>
        <taxon>Oryzoideae</taxon>
        <taxon>Oryzeae</taxon>
        <taxon>Zizaniinae</taxon>
        <taxon>Zizania</taxon>
    </lineage>
</organism>
<reference evidence="4" key="2">
    <citation type="submission" date="2021-02" db="EMBL/GenBank/DDBJ databases">
        <authorList>
            <person name="Kimball J.A."/>
            <person name="Haas M.W."/>
            <person name="Macchietto M."/>
            <person name="Kono T."/>
            <person name="Duquette J."/>
            <person name="Shao M."/>
        </authorList>
    </citation>
    <scope>NUCLEOTIDE SEQUENCE</scope>
    <source>
        <tissue evidence="4">Fresh leaf tissue</tissue>
    </source>
</reference>
<dbReference type="AlphaFoldDB" id="A0A8J5WZK3"/>
<dbReference type="OrthoDB" id="1711136at2759"/>
<keyword evidence="1" id="KW-0479">Metal-binding</keyword>
<evidence type="ECO:0000313" key="5">
    <source>
        <dbReference type="Proteomes" id="UP000729402"/>
    </source>
</evidence>
<dbReference type="PANTHER" id="PTHR42647:SF68">
    <property type="entry name" value="OS11G0542100 PROTEIN"/>
    <property type="match status" value="1"/>
</dbReference>
<dbReference type="EMBL" id="JAAALK010000079">
    <property type="protein sequence ID" value="KAG8096483.1"/>
    <property type="molecule type" value="Genomic_DNA"/>
</dbReference>
<gene>
    <name evidence="4" type="ORF">GUJ93_ZPchr0013g34756</name>
</gene>
<evidence type="ECO:0000256" key="1">
    <source>
        <dbReference type="ARBA" id="ARBA00022723"/>
    </source>
</evidence>
<proteinExistence type="predicted"/>
<dbReference type="GO" id="GO:0004842">
    <property type="term" value="F:ubiquitin-protein transferase activity"/>
    <property type="evidence" value="ECO:0007669"/>
    <property type="project" value="TreeGrafter"/>
</dbReference>
<reference evidence="4" key="1">
    <citation type="journal article" date="2021" name="bioRxiv">
        <title>Whole Genome Assembly and Annotation of Northern Wild Rice, Zizania palustris L., Supports a Whole Genome Duplication in the Zizania Genus.</title>
        <authorList>
            <person name="Haas M."/>
            <person name="Kono T."/>
            <person name="Macchietto M."/>
            <person name="Millas R."/>
            <person name="McGilp L."/>
            <person name="Shao M."/>
            <person name="Duquette J."/>
            <person name="Hirsch C.N."/>
            <person name="Kimball J."/>
        </authorList>
    </citation>
    <scope>NUCLEOTIDE SEQUENCE</scope>
    <source>
        <tissue evidence="4">Fresh leaf tissue</tissue>
    </source>
</reference>
<sequence length="122" mass="13760">MRVGLEQAQKRQCQALLEERLRQVAVESQAWCGLIRKNEAIVAGLRTKLDHVLQRAVASTTVEGSGESNLDTAAATTTNTQRSRGLNYRGLHHIVFASCLWVNDALEMLERMAHRDDYRIQL</sequence>
<keyword evidence="2" id="KW-0863">Zinc-finger</keyword>
<accession>A0A8J5WZK3</accession>
<comment type="caution">
    <text evidence="4">The sequence shown here is derived from an EMBL/GenBank/DDBJ whole genome shotgun (WGS) entry which is preliminary data.</text>
</comment>
<evidence type="ECO:0000256" key="3">
    <source>
        <dbReference type="ARBA" id="ARBA00022833"/>
    </source>
</evidence>